<dbReference type="OrthoDB" id="3236341at2759"/>
<evidence type="ECO:0000313" key="2">
    <source>
        <dbReference type="Proteomes" id="UP000736335"/>
    </source>
</evidence>
<evidence type="ECO:0000313" key="1">
    <source>
        <dbReference type="EMBL" id="KAF9783813.1"/>
    </source>
</evidence>
<dbReference type="Proteomes" id="UP000736335">
    <property type="component" value="Unassembled WGS sequence"/>
</dbReference>
<keyword evidence="2" id="KW-1185">Reference proteome</keyword>
<name>A0A9P6HCH7_9AGAM</name>
<comment type="caution">
    <text evidence="1">The sequence shown here is derived from an EMBL/GenBank/DDBJ whole genome shotgun (WGS) entry which is preliminary data.</text>
</comment>
<accession>A0A9P6HCH7</accession>
<protein>
    <submittedName>
        <fullName evidence="1">Uncharacterized protein</fullName>
    </submittedName>
</protein>
<gene>
    <name evidence="1" type="ORF">BJ322DRAFT_1109657</name>
</gene>
<dbReference type="EMBL" id="WIUZ02000009">
    <property type="protein sequence ID" value="KAF9783813.1"/>
    <property type="molecule type" value="Genomic_DNA"/>
</dbReference>
<dbReference type="AlphaFoldDB" id="A0A9P6HCH7"/>
<organism evidence="1 2">
    <name type="scientific">Thelephora terrestris</name>
    <dbReference type="NCBI Taxonomy" id="56493"/>
    <lineage>
        <taxon>Eukaryota</taxon>
        <taxon>Fungi</taxon>
        <taxon>Dikarya</taxon>
        <taxon>Basidiomycota</taxon>
        <taxon>Agaricomycotina</taxon>
        <taxon>Agaricomycetes</taxon>
        <taxon>Thelephorales</taxon>
        <taxon>Thelephoraceae</taxon>
        <taxon>Thelephora</taxon>
    </lineage>
</organism>
<proteinExistence type="predicted"/>
<reference evidence="1" key="1">
    <citation type="journal article" date="2020" name="Nat. Commun.">
        <title>Large-scale genome sequencing of mycorrhizal fungi provides insights into the early evolution of symbiotic traits.</title>
        <authorList>
            <person name="Miyauchi S."/>
            <person name="Kiss E."/>
            <person name="Kuo A."/>
            <person name="Drula E."/>
            <person name="Kohler A."/>
            <person name="Sanchez-Garcia M."/>
            <person name="Morin E."/>
            <person name="Andreopoulos B."/>
            <person name="Barry K.W."/>
            <person name="Bonito G."/>
            <person name="Buee M."/>
            <person name="Carver A."/>
            <person name="Chen C."/>
            <person name="Cichocki N."/>
            <person name="Clum A."/>
            <person name="Culley D."/>
            <person name="Crous P.W."/>
            <person name="Fauchery L."/>
            <person name="Girlanda M."/>
            <person name="Hayes R.D."/>
            <person name="Keri Z."/>
            <person name="LaButti K."/>
            <person name="Lipzen A."/>
            <person name="Lombard V."/>
            <person name="Magnuson J."/>
            <person name="Maillard F."/>
            <person name="Murat C."/>
            <person name="Nolan M."/>
            <person name="Ohm R.A."/>
            <person name="Pangilinan J."/>
            <person name="Pereira M.F."/>
            <person name="Perotto S."/>
            <person name="Peter M."/>
            <person name="Pfister S."/>
            <person name="Riley R."/>
            <person name="Sitrit Y."/>
            <person name="Stielow J.B."/>
            <person name="Szollosi G."/>
            <person name="Zifcakova L."/>
            <person name="Stursova M."/>
            <person name="Spatafora J.W."/>
            <person name="Tedersoo L."/>
            <person name="Vaario L.M."/>
            <person name="Yamada A."/>
            <person name="Yan M."/>
            <person name="Wang P."/>
            <person name="Xu J."/>
            <person name="Bruns T."/>
            <person name="Baldrian P."/>
            <person name="Vilgalys R."/>
            <person name="Dunand C."/>
            <person name="Henrissat B."/>
            <person name="Grigoriev I.V."/>
            <person name="Hibbett D."/>
            <person name="Nagy L.G."/>
            <person name="Martin F.M."/>
        </authorList>
    </citation>
    <scope>NUCLEOTIDE SEQUENCE</scope>
    <source>
        <strain evidence="1">UH-Tt-Lm1</strain>
    </source>
</reference>
<reference evidence="1" key="2">
    <citation type="submission" date="2020-11" db="EMBL/GenBank/DDBJ databases">
        <authorList>
            <consortium name="DOE Joint Genome Institute"/>
            <person name="Kuo A."/>
            <person name="Miyauchi S."/>
            <person name="Kiss E."/>
            <person name="Drula E."/>
            <person name="Kohler A."/>
            <person name="Sanchez-Garcia M."/>
            <person name="Andreopoulos B."/>
            <person name="Barry K.W."/>
            <person name="Bonito G."/>
            <person name="Buee M."/>
            <person name="Carver A."/>
            <person name="Chen C."/>
            <person name="Cichocki N."/>
            <person name="Clum A."/>
            <person name="Culley D."/>
            <person name="Crous P.W."/>
            <person name="Fauchery L."/>
            <person name="Girlanda M."/>
            <person name="Hayes R."/>
            <person name="Keri Z."/>
            <person name="Labutti K."/>
            <person name="Lipzen A."/>
            <person name="Lombard V."/>
            <person name="Magnuson J."/>
            <person name="Maillard F."/>
            <person name="Morin E."/>
            <person name="Murat C."/>
            <person name="Nolan M."/>
            <person name="Ohm R."/>
            <person name="Pangilinan J."/>
            <person name="Pereira M."/>
            <person name="Perotto S."/>
            <person name="Peter M."/>
            <person name="Riley R."/>
            <person name="Sitrit Y."/>
            <person name="Stielow B."/>
            <person name="Szollosi G."/>
            <person name="Zifcakova L."/>
            <person name="Stursova M."/>
            <person name="Spatafora J.W."/>
            <person name="Tedersoo L."/>
            <person name="Vaario L.-M."/>
            <person name="Yamada A."/>
            <person name="Yan M."/>
            <person name="Wang P."/>
            <person name="Xu J."/>
            <person name="Bruns T."/>
            <person name="Baldrian P."/>
            <person name="Vilgalys R."/>
            <person name="Henrissat B."/>
            <person name="Grigoriev I.V."/>
            <person name="Hibbett D."/>
            <person name="Nagy L.G."/>
            <person name="Martin F.M."/>
        </authorList>
    </citation>
    <scope>NUCLEOTIDE SEQUENCE</scope>
    <source>
        <strain evidence="1">UH-Tt-Lm1</strain>
    </source>
</reference>
<sequence>MTTVQHGDLTLDNVTCLIQHHNLPEAIISDVRNFQQLPPSAQMVRIFLGLQEIHVFMATLPRPDERWQKNVKTYTKAVFIQAAAKDYQSNMIVSYVEVIIKHLCVRATLRPSGTSAVVYVVQNAMDERSPSSAELDVVSELASNTG</sequence>